<dbReference type="SUPFAM" id="SSF53098">
    <property type="entry name" value="Ribonuclease H-like"/>
    <property type="match status" value="1"/>
</dbReference>
<feature type="region of interest" description="Disordered" evidence="3">
    <location>
        <begin position="214"/>
        <end position="248"/>
    </location>
</feature>
<dbReference type="InterPro" id="IPR012337">
    <property type="entry name" value="RNaseH-like_sf"/>
</dbReference>
<organism evidence="6 7">
    <name type="scientific">Merluccius polli</name>
    <name type="common">Benguela hake</name>
    <name type="synonym">Merluccius cadenati</name>
    <dbReference type="NCBI Taxonomy" id="89951"/>
    <lineage>
        <taxon>Eukaryota</taxon>
        <taxon>Metazoa</taxon>
        <taxon>Chordata</taxon>
        <taxon>Craniata</taxon>
        <taxon>Vertebrata</taxon>
        <taxon>Euteleostomi</taxon>
        <taxon>Actinopterygii</taxon>
        <taxon>Neopterygii</taxon>
        <taxon>Teleostei</taxon>
        <taxon>Neoteleostei</taxon>
        <taxon>Acanthomorphata</taxon>
        <taxon>Zeiogadaria</taxon>
        <taxon>Gadariae</taxon>
        <taxon>Gadiformes</taxon>
        <taxon>Gadoidei</taxon>
        <taxon>Merlucciidae</taxon>
        <taxon>Merluccius</taxon>
    </lineage>
</organism>
<dbReference type="Pfam" id="PF13921">
    <property type="entry name" value="Myb_DNA-bind_6"/>
    <property type="match status" value="1"/>
</dbReference>
<reference evidence="6" key="1">
    <citation type="journal article" date="2023" name="Front. Mar. Sci.">
        <title>A new Merluccius polli reference genome to investigate the effects of global change in West African waters.</title>
        <authorList>
            <person name="Mateo J.L."/>
            <person name="Blanco-Fernandez C."/>
            <person name="Garcia-Vazquez E."/>
            <person name="Machado-Schiaffino G."/>
        </authorList>
    </citation>
    <scope>NUCLEOTIDE SEQUENCE</scope>
    <source>
        <strain evidence="6">C29</strain>
        <tissue evidence="6">Fin</tissue>
    </source>
</reference>
<dbReference type="PROSITE" id="PS51294">
    <property type="entry name" value="HTH_MYB"/>
    <property type="match status" value="3"/>
</dbReference>
<dbReference type="PANTHER" id="PTHR45614">
    <property type="entry name" value="MYB PROTEIN-RELATED"/>
    <property type="match status" value="1"/>
</dbReference>
<feature type="domain" description="Myb-like" evidence="4">
    <location>
        <begin position="71"/>
        <end position="122"/>
    </location>
</feature>
<feature type="domain" description="HTH myb-type" evidence="5">
    <location>
        <begin position="20"/>
        <end position="70"/>
    </location>
</feature>
<evidence type="ECO:0000313" key="7">
    <source>
        <dbReference type="Proteomes" id="UP001174136"/>
    </source>
</evidence>
<dbReference type="InterPro" id="IPR009057">
    <property type="entry name" value="Homeodomain-like_sf"/>
</dbReference>
<evidence type="ECO:0000313" key="6">
    <source>
        <dbReference type="EMBL" id="KAK0137764.1"/>
    </source>
</evidence>
<dbReference type="EMBL" id="JAOPHQ010004851">
    <property type="protein sequence ID" value="KAK0137764.1"/>
    <property type="molecule type" value="Genomic_DNA"/>
</dbReference>
<gene>
    <name evidence="6" type="primary">MYBL2_1</name>
    <name evidence="6" type="ORF">N1851_026041</name>
</gene>
<dbReference type="GO" id="GO:0000981">
    <property type="term" value="F:DNA-binding transcription factor activity, RNA polymerase II-specific"/>
    <property type="evidence" value="ECO:0007669"/>
    <property type="project" value="TreeGrafter"/>
</dbReference>
<dbReference type="CDD" id="cd00167">
    <property type="entry name" value="SANT"/>
    <property type="match status" value="3"/>
</dbReference>
<feature type="compositionally biased region" description="Acidic residues" evidence="3">
    <location>
        <begin position="757"/>
        <end position="771"/>
    </location>
</feature>
<feature type="region of interest" description="Disordered" evidence="3">
    <location>
        <begin position="385"/>
        <end position="405"/>
    </location>
</feature>
<evidence type="ECO:0000259" key="5">
    <source>
        <dbReference type="PROSITE" id="PS51294"/>
    </source>
</evidence>
<sequence length="906" mass="101110">MEDEGAEKMWTDSDESDKKDDKFIKVKWTHEEDENLKTLVNNFGKDWKTISTFLPGRTDGMCMHRWRKHVDPVLIKGCWTKAEDELVMELVGKYGTKQWSMIAKKLKGRLGKQCRERWHNHLNPQVKKSSWTKEEDLIIYKARTLLGNRWAEIAKLLPGRTDNAIKNHWNSTIRRKAEMGLFTEDGDKSTQDNYHLEQREVDFRFDVVLDSEPVSPEVPAKDKPAKDKPAKDKPAKDKLAKKHSKPKEKTVVYPPQTLALRKLSNHDSGAKVKDETVSDWILNKKLVAAALRMIAEDMLPLSFVEGAGFRSFMNTIAPNYHKLSQRTVGMQLYEDVERTIKPQLIHDLQACLSTSPPTGGNGSGRGAIHVTFDLWAGSSASSLQSSSSSPLSPSSHPSSSSAPHGEEPVIVAAQLHFVDSSWRIRQPTVAFRHLCTGSLASAVARELEGVLLGYGLFPHTVGYVMANRAKEAVEANAVFCDYKVMCSSPRGDPDADDLAAFLGDRLAEVDDSPFSELQTGTAASCVAGTLQLVIREALKNSRVVENVLYQLHHVVAFFRTNSYWNEVLLKECTFSLSPPGHMCRWNSLMMSMRRLVDASSWSAIMALLAQARIEAKDANSTPPLVRAKREQLVDILGLLQPFEDAIQVLQKPGVTISFVIPSLVGLDKMLESRPTSYTHFSKALRSGLQSHLQPLILQRDLILATVLDPRIKLQPFPDIKNESEASFLTIPSKSRIQSMLETVLEDTEASASPAAVTEEEEEEEEGEELMTSEEKALKRVSASSSPSGPPAESAKLSELEGYLSEPLLEGDSPLLFWKAAQRFPRLQNMARTLLAIPATSGGFQRLYPMAASIVKAKRSRLPPHTTERLLLFRESIRRKQEAPRGHKALISLLSRQNSGNLQRSLV</sequence>
<dbReference type="InterPro" id="IPR050560">
    <property type="entry name" value="MYB_TF"/>
</dbReference>
<protein>
    <submittedName>
        <fullName evidence="6">Myb-related protein B</fullName>
    </submittedName>
</protein>
<dbReference type="PANTHER" id="PTHR45614:SF30">
    <property type="entry name" value="MYB-RELATED PROTEIN B"/>
    <property type="match status" value="1"/>
</dbReference>
<dbReference type="Pfam" id="PF00249">
    <property type="entry name" value="Myb_DNA-binding"/>
    <property type="match status" value="1"/>
</dbReference>
<evidence type="ECO:0000256" key="3">
    <source>
        <dbReference type="SAM" id="MobiDB-lite"/>
    </source>
</evidence>
<dbReference type="GO" id="GO:0005634">
    <property type="term" value="C:nucleus"/>
    <property type="evidence" value="ECO:0007669"/>
    <property type="project" value="TreeGrafter"/>
</dbReference>
<feature type="compositionally biased region" description="Low complexity" evidence="3">
    <location>
        <begin position="781"/>
        <end position="794"/>
    </location>
</feature>
<keyword evidence="7" id="KW-1185">Reference proteome</keyword>
<dbReference type="InterPro" id="IPR008906">
    <property type="entry name" value="HATC_C_dom"/>
</dbReference>
<dbReference type="InterPro" id="IPR017930">
    <property type="entry name" value="Myb_dom"/>
</dbReference>
<dbReference type="GO" id="GO:0046983">
    <property type="term" value="F:protein dimerization activity"/>
    <property type="evidence" value="ECO:0007669"/>
    <property type="project" value="InterPro"/>
</dbReference>
<feature type="compositionally biased region" description="Low complexity" evidence="3">
    <location>
        <begin position="385"/>
        <end position="403"/>
    </location>
</feature>
<dbReference type="FunFam" id="1.10.10.60:FF:000010">
    <property type="entry name" value="Transcriptional activator Myb isoform A"/>
    <property type="match status" value="1"/>
</dbReference>
<feature type="domain" description="HTH myb-type" evidence="5">
    <location>
        <begin position="71"/>
        <end position="126"/>
    </location>
</feature>
<accession>A0AA47MCX5</accession>
<evidence type="ECO:0000256" key="1">
    <source>
        <dbReference type="ARBA" id="ARBA00022737"/>
    </source>
</evidence>
<keyword evidence="2" id="KW-0238">DNA-binding</keyword>
<dbReference type="AlphaFoldDB" id="A0AA47MCX5"/>
<dbReference type="SUPFAM" id="SSF140996">
    <property type="entry name" value="Hermes dimerisation domain"/>
    <property type="match status" value="1"/>
</dbReference>
<evidence type="ECO:0000256" key="2">
    <source>
        <dbReference type="ARBA" id="ARBA00023125"/>
    </source>
</evidence>
<feature type="domain" description="Myb-like" evidence="4">
    <location>
        <begin position="123"/>
        <end position="173"/>
    </location>
</feature>
<evidence type="ECO:0000259" key="4">
    <source>
        <dbReference type="PROSITE" id="PS50090"/>
    </source>
</evidence>
<dbReference type="InterPro" id="IPR001005">
    <property type="entry name" value="SANT/Myb"/>
</dbReference>
<proteinExistence type="predicted"/>
<dbReference type="Pfam" id="PF05699">
    <property type="entry name" value="Dimer_Tnp_hAT"/>
    <property type="match status" value="1"/>
</dbReference>
<dbReference type="SMART" id="SM00717">
    <property type="entry name" value="SANT"/>
    <property type="match status" value="3"/>
</dbReference>
<dbReference type="Proteomes" id="UP001174136">
    <property type="component" value="Unassembled WGS sequence"/>
</dbReference>
<feature type="domain" description="Myb-like" evidence="4">
    <location>
        <begin position="20"/>
        <end position="70"/>
    </location>
</feature>
<feature type="compositionally biased region" description="Basic and acidic residues" evidence="3">
    <location>
        <begin position="219"/>
        <end position="238"/>
    </location>
</feature>
<dbReference type="GO" id="GO:0000978">
    <property type="term" value="F:RNA polymerase II cis-regulatory region sequence-specific DNA binding"/>
    <property type="evidence" value="ECO:0007669"/>
    <property type="project" value="TreeGrafter"/>
</dbReference>
<dbReference type="Gene3D" id="1.10.10.60">
    <property type="entry name" value="Homeodomain-like"/>
    <property type="match status" value="3"/>
</dbReference>
<feature type="region of interest" description="Disordered" evidence="3">
    <location>
        <begin position="744"/>
        <end position="796"/>
    </location>
</feature>
<keyword evidence="1" id="KW-0677">Repeat</keyword>
<dbReference type="PROSITE" id="PS50090">
    <property type="entry name" value="MYB_LIKE"/>
    <property type="match status" value="3"/>
</dbReference>
<dbReference type="SUPFAM" id="SSF46689">
    <property type="entry name" value="Homeodomain-like"/>
    <property type="match status" value="2"/>
</dbReference>
<comment type="caution">
    <text evidence="6">The sequence shown here is derived from an EMBL/GenBank/DDBJ whole genome shotgun (WGS) entry which is preliminary data.</text>
</comment>
<feature type="domain" description="HTH myb-type" evidence="5">
    <location>
        <begin position="127"/>
        <end position="177"/>
    </location>
</feature>
<name>A0AA47MCX5_MERPO</name>